<reference evidence="2 3" key="1">
    <citation type="journal article" date="2018" name="PLoS Genet.">
        <title>Population sequencing reveals clonal diversity and ancestral inbreeding in the grapevine cultivar Chardonnay.</title>
        <authorList>
            <person name="Roach M.J."/>
            <person name="Johnson D.L."/>
            <person name="Bohlmann J."/>
            <person name="van Vuuren H.J."/>
            <person name="Jones S.J."/>
            <person name="Pretorius I.S."/>
            <person name="Schmidt S.A."/>
            <person name="Borneman A.R."/>
        </authorList>
    </citation>
    <scope>NUCLEOTIDE SEQUENCE [LARGE SCALE GENOMIC DNA]</scope>
    <source>
        <strain evidence="3">cv. Chardonnay</strain>
        <tissue evidence="2">Leaf</tissue>
    </source>
</reference>
<dbReference type="Proteomes" id="UP000288805">
    <property type="component" value="Unassembled WGS sequence"/>
</dbReference>
<evidence type="ECO:0000259" key="1">
    <source>
        <dbReference type="Pfam" id="PF07727"/>
    </source>
</evidence>
<dbReference type="EMBL" id="QGNW01001835">
    <property type="protein sequence ID" value="RVW29639.1"/>
    <property type="molecule type" value="Genomic_DNA"/>
</dbReference>
<gene>
    <name evidence="2" type="primary">POLX_2921</name>
    <name evidence="2" type="ORF">CK203_100958</name>
</gene>
<dbReference type="InterPro" id="IPR013103">
    <property type="entry name" value="RVT_2"/>
</dbReference>
<comment type="caution">
    <text evidence="2">The sequence shown here is derived from an EMBL/GenBank/DDBJ whole genome shotgun (WGS) entry which is preliminary data.</text>
</comment>
<dbReference type="InterPro" id="IPR043502">
    <property type="entry name" value="DNA/RNA_pol_sf"/>
</dbReference>
<name>A0A438D2E1_VITVI</name>
<sequence length="143" mass="16150">MNALKKNGTWEVVDLPREKKVVGCKWVFTIKSKADGSVERYKARLVVKGFTQNYEIDYQETFAPVAKINSIRVLLSLAVNSNWPLHQLDVKNVFLNGDLEEEVFMSPPLGFEESFGVGKVCKLKKSLYGLNQSPRAWLSALAK</sequence>
<organism evidence="2 3">
    <name type="scientific">Vitis vinifera</name>
    <name type="common">Grape</name>
    <dbReference type="NCBI Taxonomy" id="29760"/>
    <lineage>
        <taxon>Eukaryota</taxon>
        <taxon>Viridiplantae</taxon>
        <taxon>Streptophyta</taxon>
        <taxon>Embryophyta</taxon>
        <taxon>Tracheophyta</taxon>
        <taxon>Spermatophyta</taxon>
        <taxon>Magnoliopsida</taxon>
        <taxon>eudicotyledons</taxon>
        <taxon>Gunneridae</taxon>
        <taxon>Pentapetalae</taxon>
        <taxon>rosids</taxon>
        <taxon>Vitales</taxon>
        <taxon>Vitaceae</taxon>
        <taxon>Viteae</taxon>
        <taxon>Vitis</taxon>
    </lineage>
</organism>
<feature type="domain" description="Reverse transcriptase Ty1/copia-type" evidence="1">
    <location>
        <begin position="7"/>
        <end position="141"/>
    </location>
</feature>
<dbReference type="AlphaFoldDB" id="A0A438D2E1"/>
<accession>A0A438D2E1</accession>
<protein>
    <submittedName>
        <fullName evidence="2">Retrovirus-related Pol polyprotein from transposon TNT 1-94</fullName>
    </submittedName>
</protein>
<evidence type="ECO:0000313" key="2">
    <source>
        <dbReference type="EMBL" id="RVW29639.1"/>
    </source>
</evidence>
<evidence type="ECO:0000313" key="3">
    <source>
        <dbReference type="Proteomes" id="UP000288805"/>
    </source>
</evidence>
<dbReference type="SUPFAM" id="SSF56672">
    <property type="entry name" value="DNA/RNA polymerases"/>
    <property type="match status" value="1"/>
</dbReference>
<proteinExistence type="predicted"/>
<dbReference type="Pfam" id="PF07727">
    <property type="entry name" value="RVT_2"/>
    <property type="match status" value="1"/>
</dbReference>